<dbReference type="SUPFAM" id="SSF103506">
    <property type="entry name" value="Mitochondrial carrier"/>
    <property type="match status" value="1"/>
</dbReference>
<dbReference type="Gene3D" id="1.50.40.10">
    <property type="entry name" value="Mitochondrial carrier domain"/>
    <property type="match status" value="1"/>
</dbReference>
<evidence type="ECO:0000256" key="2">
    <source>
        <dbReference type="ARBA" id="ARBA00006375"/>
    </source>
</evidence>
<dbReference type="GeneID" id="31355858"/>
<feature type="repeat" description="Solcar" evidence="9">
    <location>
        <begin position="8"/>
        <end position="91"/>
    </location>
</feature>
<comment type="similarity">
    <text evidence="2">Belongs to the mitochondrial carrier (TC 2.A.29) family.</text>
</comment>
<dbReference type="EMBL" id="ADBJ01000002">
    <property type="protein sequence ID" value="EFA86528.1"/>
    <property type="molecule type" value="Genomic_DNA"/>
</dbReference>
<feature type="repeat" description="Solcar" evidence="9">
    <location>
        <begin position="200"/>
        <end position="282"/>
    </location>
</feature>
<dbReference type="PANTHER" id="PTHR45624:SF12">
    <property type="entry name" value="MITOCHONDRIAL ORNITHINE TRANSPORTER 1"/>
    <property type="match status" value="1"/>
</dbReference>
<dbReference type="GO" id="GO:0031966">
    <property type="term" value="C:mitochondrial membrane"/>
    <property type="evidence" value="ECO:0007669"/>
    <property type="project" value="UniProtKB-SubCell"/>
</dbReference>
<sequence length="627" mass="69152">MTGSSAAAQGAKDSIAGTVAGAACLFTGHPFDTIRVRLQTSSTPVGIIECLKNTVQKEGAMALYKGVTSPLFGMMFETAVLFAGYGQMKKLIQKDPTKPLELWQYSVCGAGAGFTATFVLTPVELIKCRLQIQTTGPQKYNGSFDCFKKIIKEDGVAGLYRGIIPTLAREIPGNMAFFGVYEGLKRHFRKTTGKEDLPLQYLIFSGGIGGIAYWSIFYPADVAKSSIQVSDGGPAPSLTATLKKIYQKDGVKGLYRGYVPTVLRAFPANAAMFSVYEVMESPEQHHFISNYLNCLNTKLNFKNDGTFKILQFTDLHYGETDEKDNNSQAAQTVILKTEPDIDLAVMTGDCPLIAADVQWALALGNHDDQADLNRRQIIDFDMSFQQSLTIQGPEGITGASNYYIPVLNGDEPALILYFFDSNDDNCQNITGWGCVYPDQVQWYTQTSQALKQKYGKTIPAMAFMHIPIPEYLDMWNFYPVNGSLEDTGVCCFSVNTGLFAAFREMGDVVGVLCGHDHNNDFIGMYNGIQLGYGRKTGYGAYGPPPGWKHGARVIEFIASPFSFKTWLRFEDGTTEETQTLHQPNLSEEWNACCDTVGFVNHSMIVSNCRSYEQEFVSLHGSSSEKVH</sequence>
<evidence type="ECO:0000256" key="8">
    <source>
        <dbReference type="ARBA" id="ARBA00023136"/>
    </source>
</evidence>
<dbReference type="GO" id="GO:1990575">
    <property type="term" value="P:mitochondrial L-ornithine transmembrane transport"/>
    <property type="evidence" value="ECO:0007669"/>
    <property type="project" value="TreeGrafter"/>
</dbReference>
<feature type="repeat" description="Solcar" evidence="9">
    <location>
        <begin position="100"/>
        <end position="187"/>
    </location>
</feature>
<comment type="caution">
    <text evidence="11">The sequence shown here is derived from an EMBL/GenBank/DDBJ whole genome shotgun (WGS) entry which is preliminary data.</text>
</comment>
<evidence type="ECO:0000256" key="4">
    <source>
        <dbReference type="ARBA" id="ARBA00022692"/>
    </source>
</evidence>
<keyword evidence="3" id="KW-0813">Transport</keyword>
<proteinExistence type="inferred from homology"/>
<evidence type="ECO:0000256" key="5">
    <source>
        <dbReference type="ARBA" id="ARBA00022737"/>
    </source>
</evidence>
<evidence type="ECO:0000256" key="6">
    <source>
        <dbReference type="ARBA" id="ARBA00022989"/>
    </source>
</evidence>
<evidence type="ECO:0000256" key="3">
    <source>
        <dbReference type="ARBA" id="ARBA00022448"/>
    </source>
</evidence>
<accession>D3AW55</accession>
<dbReference type="PANTHER" id="PTHR45624">
    <property type="entry name" value="MITOCHONDRIAL BASIC AMINO ACIDS TRANSPORTER-RELATED"/>
    <property type="match status" value="1"/>
</dbReference>
<dbReference type="PROSITE" id="PS50920">
    <property type="entry name" value="SOLCAR"/>
    <property type="match status" value="3"/>
</dbReference>
<dbReference type="Gene3D" id="3.60.21.10">
    <property type="match status" value="1"/>
</dbReference>
<gene>
    <name evidence="11" type="primary">mcfS</name>
    <name evidence="11" type="ORF">PPL_00324</name>
</gene>
<dbReference type="CDD" id="cd07383">
    <property type="entry name" value="MPP_Dcr2"/>
    <property type="match status" value="1"/>
</dbReference>
<evidence type="ECO:0000256" key="7">
    <source>
        <dbReference type="ARBA" id="ARBA00023128"/>
    </source>
</evidence>
<evidence type="ECO:0000256" key="1">
    <source>
        <dbReference type="ARBA" id="ARBA00004225"/>
    </source>
</evidence>
<dbReference type="InterPro" id="IPR004843">
    <property type="entry name" value="Calcineurin-like_PHP"/>
</dbReference>
<dbReference type="InterPro" id="IPR023395">
    <property type="entry name" value="MCP_dom_sf"/>
</dbReference>
<evidence type="ECO:0000313" key="11">
    <source>
        <dbReference type="EMBL" id="EFA86528.1"/>
    </source>
</evidence>
<evidence type="ECO:0000256" key="9">
    <source>
        <dbReference type="PROSITE-ProRule" id="PRU00282"/>
    </source>
</evidence>
<dbReference type="SUPFAM" id="SSF56300">
    <property type="entry name" value="Metallo-dependent phosphatases"/>
    <property type="match status" value="1"/>
</dbReference>
<dbReference type="GO" id="GO:0016787">
    <property type="term" value="F:hydrolase activity"/>
    <property type="evidence" value="ECO:0007669"/>
    <property type="project" value="InterPro"/>
</dbReference>
<keyword evidence="6" id="KW-1133">Transmembrane helix</keyword>
<dbReference type="InterPro" id="IPR050567">
    <property type="entry name" value="Mitochondrial_Carrier"/>
</dbReference>
<dbReference type="Pfam" id="PF00153">
    <property type="entry name" value="Mito_carr"/>
    <property type="match status" value="3"/>
</dbReference>
<dbReference type="AlphaFoldDB" id="D3AW55"/>
<keyword evidence="4 9" id="KW-0812">Transmembrane</keyword>
<dbReference type="STRING" id="670386.D3AW55"/>
<name>D3AW55_HETP5</name>
<dbReference type="InParanoid" id="D3AW55"/>
<keyword evidence="12" id="KW-1185">Reference proteome</keyword>
<dbReference type="GO" id="GO:0000064">
    <property type="term" value="F:L-ornithine transmembrane transporter activity"/>
    <property type="evidence" value="ECO:0007669"/>
    <property type="project" value="TreeGrafter"/>
</dbReference>
<dbReference type="Proteomes" id="UP000001396">
    <property type="component" value="Unassembled WGS sequence"/>
</dbReference>
<reference evidence="11 12" key="1">
    <citation type="journal article" date="2011" name="Genome Res.">
        <title>Phylogeny-wide analysis of social amoeba genomes highlights ancient origins for complex intercellular communication.</title>
        <authorList>
            <person name="Heidel A.J."/>
            <person name="Lawal H.M."/>
            <person name="Felder M."/>
            <person name="Schilde C."/>
            <person name="Helps N.R."/>
            <person name="Tunggal B."/>
            <person name="Rivero F."/>
            <person name="John U."/>
            <person name="Schleicher M."/>
            <person name="Eichinger L."/>
            <person name="Platzer M."/>
            <person name="Noegel A.A."/>
            <person name="Schaap P."/>
            <person name="Gloeckner G."/>
        </authorList>
    </citation>
    <scope>NUCLEOTIDE SEQUENCE [LARGE SCALE GENOMIC DNA]</scope>
    <source>
        <strain evidence="12">ATCC 26659 / Pp 5 / PN500</strain>
    </source>
</reference>
<protein>
    <submittedName>
        <fullName evidence="11">Mitochondrial substrate carrier family protein</fullName>
    </submittedName>
</protein>
<comment type="subcellular location">
    <subcellularLocation>
        <location evidence="1">Mitochondrion membrane</location>
        <topology evidence="1">Multi-pass membrane protein</topology>
    </subcellularLocation>
</comment>
<dbReference type="RefSeq" id="XP_020438633.1">
    <property type="nucleotide sequence ID" value="XM_020571359.1"/>
</dbReference>
<organism evidence="11 12">
    <name type="scientific">Heterostelium pallidum (strain ATCC 26659 / Pp 5 / PN500)</name>
    <name type="common">Cellular slime mold</name>
    <name type="synonym">Polysphondylium pallidum</name>
    <dbReference type="NCBI Taxonomy" id="670386"/>
    <lineage>
        <taxon>Eukaryota</taxon>
        <taxon>Amoebozoa</taxon>
        <taxon>Evosea</taxon>
        <taxon>Eumycetozoa</taxon>
        <taxon>Dictyostelia</taxon>
        <taxon>Acytosteliales</taxon>
        <taxon>Acytosteliaceae</taxon>
        <taxon>Heterostelium</taxon>
    </lineage>
</organism>
<keyword evidence="5" id="KW-0677">Repeat</keyword>
<keyword evidence="7" id="KW-0496">Mitochondrion</keyword>
<evidence type="ECO:0000313" key="12">
    <source>
        <dbReference type="Proteomes" id="UP000001396"/>
    </source>
</evidence>
<dbReference type="Pfam" id="PF00149">
    <property type="entry name" value="Metallophos"/>
    <property type="match status" value="1"/>
</dbReference>
<keyword evidence="8 9" id="KW-0472">Membrane</keyword>
<dbReference type="InterPro" id="IPR018108">
    <property type="entry name" value="MCP_transmembrane"/>
</dbReference>
<evidence type="ECO:0000259" key="10">
    <source>
        <dbReference type="Pfam" id="PF00149"/>
    </source>
</evidence>
<feature type="domain" description="Calcineurin-like phosphoesterase" evidence="10">
    <location>
        <begin position="307"/>
        <end position="518"/>
    </location>
</feature>
<dbReference type="InterPro" id="IPR029052">
    <property type="entry name" value="Metallo-depent_PP-like"/>
</dbReference>